<dbReference type="GO" id="GO:0006203">
    <property type="term" value="P:dGTP catabolic process"/>
    <property type="evidence" value="ECO:0007669"/>
    <property type="project" value="TreeGrafter"/>
</dbReference>
<feature type="domain" description="Nudix hydrolase" evidence="3">
    <location>
        <begin position="4"/>
        <end position="106"/>
    </location>
</feature>
<dbReference type="PROSITE" id="PS00893">
    <property type="entry name" value="NUDIX_BOX"/>
    <property type="match status" value="1"/>
</dbReference>
<comment type="similarity">
    <text evidence="2">Belongs to the Nudix hydrolase family.</text>
</comment>
<gene>
    <name evidence="4" type="ORF">US62_C0009G0007</name>
</gene>
<dbReference type="InterPro" id="IPR020476">
    <property type="entry name" value="Nudix_hydrolase"/>
</dbReference>
<proteinExistence type="inferred from homology"/>
<dbReference type="PATRIC" id="fig|1618546.3.peg.293"/>
<dbReference type="SUPFAM" id="SSF55811">
    <property type="entry name" value="Nudix"/>
    <property type="match status" value="1"/>
</dbReference>
<dbReference type="GO" id="GO:0005829">
    <property type="term" value="C:cytosol"/>
    <property type="evidence" value="ECO:0007669"/>
    <property type="project" value="TreeGrafter"/>
</dbReference>
<dbReference type="PANTHER" id="PTHR16099">
    <property type="entry name" value="8-OXO-DGTP DIPHOSPHATES NUDT15"/>
    <property type="match status" value="1"/>
</dbReference>
<organism evidence="4 5">
    <name type="scientific">Candidatus Woesebacteria bacterium GW2011_GWA1_37_8</name>
    <dbReference type="NCBI Taxonomy" id="1618546"/>
    <lineage>
        <taxon>Bacteria</taxon>
        <taxon>Candidatus Woeseibacteriota</taxon>
    </lineage>
</organism>
<evidence type="ECO:0000256" key="1">
    <source>
        <dbReference type="ARBA" id="ARBA00022801"/>
    </source>
</evidence>
<keyword evidence="1 2" id="KW-0378">Hydrolase</keyword>
<name>A0A0G0KZ79_9BACT</name>
<dbReference type="Gene3D" id="3.90.79.10">
    <property type="entry name" value="Nucleoside Triphosphate Pyrophosphohydrolase"/>
    <property type="match status" value="1"/>
</dbReference>
<dbReference type="PANTHER" id="PTHR16099:SF5">
    <property type="entry name" value="NUCLEOTIDE TRIPHOSPHATE DIPHOSPHATASE NUDT15"/>
    <property type="match status" value="1"/>
</dbReference>
<reference evidence="4 5" key="1">
    <citation type="journal article" date="2015" name="Nature">
        <title>rRNA introns, odd ribosomes, and small enigmatic genomes across a large radiation of phyla.</title>
        <authorList>
            <person name="Brown C.T."/>
            <person name="Hug L.A."/>
            <person name="Thomas B.C."/>
            <person name="Sharon I."/>
            <person name="Castelle C.J."/>
            <person name="Singh A."/>
            <person name="Wilkins M.J."/>
            <person name="Williams K.H."/>
            <person name="Banfield J.F."/>
        </authorList>
    </citation>
    <scope>NUCLEOTIDE SEQUENCE [LARGE SCALE GENOMIC DNA]</scope>
</reference>
<sequence>MDNHPKVGVGVIILNDNRVLLLKRKNAHGDGTWAFVGGHLEFGETPEECAKREVFEEIGLRIIKTKSVAFTNDLFRKEKKHYITIFVLTKYNKKKFKSGSQTKLRS</sequence>
<dbReference type="Proteomes" id="UP000034603">
    <property type="component" value="Unassembled WGS sequence"/>
</dbReference>
<dbReference type="InterPro" id="IPR000086">
    <property type="entry name" value="NUDIX_hydrolase_dom"/>
</dbReference>
<dbReference type="GO" id="GO:0035539">
    <property type="term" value="F:8-oxo-7,8-dihydrodeoxyguanosine triphosphate pyrophosphatase activity"/>
    <property type="evidence" value="ECO:0007669"/>
    <property type="project" value="TreeGrafter"/>
</dbReference>
<dbReference type="FunFam" id="3.90.79.10:FF:000060">
    <property type="entry name" value="Nudix hydrolase 1"/>
    <property type="match status" value="1"/>
</dbReference>
<dbReference type="PROSITE" id="PS51462">
    <property type="entry name" value="NUDIX"/>
    <property type="match status" value="1"/>
</dbReference>
<dbReference type="InterPro" id="IPR015797">
    <property type="entry name" value="NUDIX_hydrolase-like_dom_sf"/>
</dbReference>
<protein>
    <recommendedName>
        <fullName evidence="3">Nudix hydrolase domain-containing protein</fullName>
    </recommendedName>
</protein>
<comment type="caution">
    <text evidence="4">The sequence shown here is derived from an EMBL/GenBank/DDBJ whole genome shotgun (WGS) entry which is preliminary data.</text>
</comment>
<evidence type="ECO:0000313" key="4">
    <source>
        <dbReference type="EMBL" id="KKQ45776.1"/>
    </source>
</evidence>
<dbReference type="AlphaFoldDB" id="A0A0G0KZ79"/>
<dbReference type="CDD" id="cd04678">
    <property type="entry name" value="NUDIX_MTH2_Nudt15"/>
    <property type="match status" value="1"/>
</dbReference>
<accession>A0A0G0KZ79</accession>
<evidence type="ECO:0000313" key="5">
    <source>
        <dbReference type="Proteomes" id="UP000034603"/>
    </source>
</evidence>
<dbReference type="Pfam" id="PF00293">
    <property type="entry name" value="NUDIX"/>
    <property type="match status" value="1"/>
</dbReference>
<evidence type="ECO:0000259" key="3">
    <source>
        <dbReference type="PROSITE" id="PS51462"/>
    </source>
</evidence>
<dbReference type="InterPro" id="IPR020084">
    <property type="entry name" value="NUDIX_hydrolase_CS"/>
</dbReference>
<dbReference type="PRINTS" id="PR00502">
    <property type="entry name" value="NUDIXFAMILY"/>
</dbReference>
<dbReference type="EMBL" id="LBTR01000009">
    <property type="protein sequence ID" value="KKQ45776.1"/>
    <property type="molecule type" value="Genomic_DNA"/>
</dbReference>
<evidence type="ECO:0000256" key="2">
    <source>
        <dbReference type="RuleBase" id="RU003476"/>
    </source>
</evidence>